<dbReference type="EMBL" id="DTDR01000121">
    <property type="protein sequence ID" value="HGK63934.1"/>
    <property type="molecule type" value="Genomic_DNA"/>
</dbReference>
<evidence type="ECO:0000259" key="3">
    <source>
        <dbReference type="Pfam" id="PF24481"/>
    </source>
</evidence>
<feature type="domain" description="CT398-like coiled coil hairpin" evidence="3">
    <location>
        <begin position="12"/>
        <end position="187"/>
    </location>
</feature>
<reference evidence="4" key="1">
    <citation type="journal article" date="2020" name="mSystems">
        <title>Genome- and Community-Level Interaction Insights into Carbon Utilization and Element Cycling Functions of Hydrothermarchaeota in Hydrothermal Sediment.</title>
        <authorList>
            <person name="Zhou Z."/>
            <person name="Liu Y."/>
            <person name="Xu W."/>
            <person name="Pan J."/>
            <person name="Luo Z.H."/>
            <person name="Li M."/>
        </authorList>
    </citation>
    <scope>NUCLEOTIDE SEQUENCE [LARGE SCALE GENOMIC DNA]</scope>
    <source>
        <strain evidence="4">SpSt-697</strain>
    </source>
</reference>
<protein>
    <recommendedName>
        <fullName evidence="5">C4-type zinc ribbon domain-containing protein</fullName>
    </recommendedName>
</protein>
<dbReference type="InterPro" id="IPR052376">
    <property type="entry name" value="Oxidative_Scav/Glycosyltrans"/>
</dbReference>
<dbReference type="AlphaFoldDB" id="A0A7V3ZVH6"/>
<dbReference type="PANTHER" id="PTHR39082:SF1">
    <property type="entry name" value="SCAVENGER RECEPTOR CLASS A MEMBER 3"/>
    <property type="match status" value="1"/>
</dbReference>
<evidence type="ECO:0000259" key="2">
    <source>
        <dbReference type="Pfam" id="PF02591"/>
    </source>
</evidence>
<dbReference type="Gene3D" id="1.10.287.1490">
    <property type="match status" value="1"/>
</dbReference>
<organism evidence="4">
    <name type="scientific">candidate division WOR-3 bacterium</name>
    <dbReference type="NCBI Taxonomy" id="2052148"/>
    <lineage>
        <taxon>Bacteria</taxon>
        <taxon>Bacteria division WOR-3</taxon>
    </lineage>
</organism>
<name>A0A7V3ZVH6_UNCW3</name>
<dbReference type="Pfam" id="PF02591">
    <property type="entry name" value="Zn_ribbon_9"/>
    <property type="match status" value="1"/>
</dbReference>
<feature type="coiled-coil region" evidence="1">
    <location>
        <begin position="40"/>
        <end position="171"/>
    </location>
</feature>
<dbReference type="InterPro" id="IPR056003">
    <property type="entry name" value="CT398_CC_hairpin"/>
</dbReference>
<keyword evidence="1" id="KW-0175">Coiled coil</keyword>
<gene>
    <name evidence="4" type="ORF">ENU74_05035</name>
</gene>
<dbReference type="InterPro" id="IPR003743">
    <property type="entry name" value="Zf-RING_7"/>
</dbReference>
<dbReference type="Pfam" id="PF24481">
    <property type="entry name" value="CT398_CC"/>
    <property type="match status" value="1"/>
</dbReference>
<accession>A0A7V3ZVH6</accession>
<feature type="domain" description="C4-type zinc ribbon" evidence="2">
    <location>
        <begin position="199"/>
        <end position="231"/>
    </location>
</feature>
<evidence type="ECO:0000313" key="4">
    <source>
        <dbReference type="EMBL" id="HGK63934.1"/>
    </source>
</evidence>
<evidence type="ECO:0000256" key="1">
    <source>
        <dbReference type="SAM" id="Coils"/>
    </source>
</evidence>
<sequence>MVSEIIKSLWELQQLDNEINYLTKKIQEIPEKIEGLNLHLQQEIKNLEKDKANIINYKKEYKLAEVDLKTCEEKIAQYQIQLYTAKTNEQYKAFLREIETQKKLKNEIEDKMIELLEKIEATEENIKKREKELETIKVETQKKIEELKEEEEKIKEEIKKREEKRKRLVESLPPNNYEIYEKIKQRRNGIAVAKVENEACNVCYNPIPPQIILEIRKNEKIHYCDYCGRILVVLE</sequence>
<dbReference type="PANTHER" id="PTHR39082">
    <property type="entry name" value="PHOSPHOLIPASE C-BETA-2-RELATED"/>
    <property type="match status" value="1"/>
</dbReference>
<evidence type="ECO:0008006" key="5">
    <source>
        <dbReference type="Google" id="ProtNLM"/>
    </source>
</evidence>
<comment type="caution">
    <text evidence="4">The sequence shown here is derived from an EMBL/GenBank/DDBJ whole genome shotgun (WGS) entry which is preliminary data.</text>
</comment>
<proteinExistence type="predicted"/>